<keyword evidence="8" id="KW-0249">Electron transport</keyword>
<keyword evidence="5" id="KW-0813">Transport</keyword>
<evidence type="ECO:0000256" key="2">
    <source>
        <dbReference type="ARBA" id="ARBA00004569"/>
    </source>
</evidence>
<sequence>MPDVVRDVYIGLTENLRDQKRDEPPIPSFRRGINRFRKIWDHHYPGLGAGFGLPLFYSPLTPVTAQWYHHQRNERCADIELDYFRCASRVGLRNVQTGKECLAEFEDFKECISGFKSEERRWEMDRERYKQARDRIDPPPQFTTVRPFNRGQTCHLV</sequence>
<feature type="disulfide bond" evidence="12">
    <location>
        <begin position="86"/>
        <end position="101"/>
    </location>
</feature>
<keyword evidence="6" id="KW-0679">Respiratory chain</keyword>
<evidence type="ECO:0000256" key="4">
    <source>
        <dbReference type="ARBA" id="ARBA00007372"/>
    </source>
</evidence>
<dbReference type="GO" id="GO:0005758">
    <property type="term" value="C:mitochondrial intermembrane space"/>
    <property type="evidence" value="ECO:0007669"/>
    <property type="project" value="UniProtKB-SubCell"/>
</dbReference>
<dbReference type="PANTHER" id="PTHR21268">
    <property type="entry name" value="NADH DEHYDROGENASE [UBIQUINONE] IRON-SULFUR PROTEIN 5"/>
    <property type="match status" value="1"/>
</dbReference>
<dbReference type="GO" id="GO:0005743">
    <property type="term" value="C:mitochondrial inner membrane"/>
    <property type="evidence" value="ECO:0007669"/>
    <property type="project" value="UniProtKB-SubCell"/>
</dbReference>
<evidence type="ECO:0000256" key="12">
    <source>
        <dbReference type="PIRSR" id="PIRSR619342-50"/>
    </source>
</evidence>
<organism evidence="13 14">
    <name type="scientific">Mytilus coruscus</name>
    <name type="common">Sea mussel</name>
    <dbReference type="NCBI Taxonomy" id="42192"/>
    <lineage>
        <taxon>Eukaryota</taxon>
        <taxon>Metazoa</taxon>
        <taxon>Spiralia</taxon>
        <taxon>Lophotrochozoa</taxon>
        <taxon>Mollusca</taxon>
        <taxon>Bivalvia</taxon>
        <taxon>Autobranchia</taxon>
        <taxon>Pteriomorphia</taxon>
        <taxon>Mytilida</taxon>
        <taxon>Mytiloidea</taxon>
        <taxon>Mytilidae</taxon>
        <taxon>Mytilinae</taxon>
        <taxon>Mytilus</taxon>
    </lineage>
</organism>
<evidence type="ECO:0000256" key="3">
    <source>
        <dbReference type="ARBA" id="ARBA00004637"/>
    </source>
</evidence>
<dbReference type="EMBL" id="CACVKT020008119">
    <property type="protein sequence ID" value="CAC5413093.1"/>
    <property type="molecule type" value="Genomic_DNA"/>
</dbReference>
<dbReference type="Proteomes" id="UP000507470">
    <property type="component" value="Unassembled WGS sequence"/>
</dbReference>
<feature type="disulfide bond" evidence="12">
    <location>
        <begin position="76"/>
        <end position="111"/>
    </location>
</feature>
<gene>
    <name evidence="13" type="ORF">MCOR_46032</name>
</gene>
<comment type="subcellular location">
    <subcellularLocation>
        <location evidence="3">Mitochondrion inner membrane</location>
        <topology evidence="3">Peripheral membrane protein</topology>
    </subcellularLocation>
    <subcellularLocation>
        <location evidence="2">Mitochondrion intermembrane space</location>
    </subcellularLocation>
</comment>
<protein>
    <submittedName>
        <fullName evidence="13">Uncharacterized protein</fullName>
    </submittedName>
</protein>
<evidence type="ECO:0000256" key="10">
    <source>
        <dbReference type="ARBA" id="ARBA00023136"/>
    </source>
</evidence>
<evidence type="ECO:0000256" key="7">
    <source>
        <dbReference type="ARBA" id="ARBA00022792"/>
    </source>
</evidence>
<dbReference type="PANTHER" id="PTHR21268:SF2">
    <property type="entry name" value="NADH DEHYDROGENASE [UBIQUINONE] IRON-SULFUR PROTEIN 5"/>
    <property type="match status" value="1"/>
</dbReference>
<keyword evidence="9" id="KW-0496">Mitochondrion</keyword>
<proteinExistence type="inferred from homology"/>
<dbReference type="Pfam" id="PF10200">
    <property type="entry name" value="Ndufs5"/>
    <property type="match status" value="1"/>
</dbReference>
<evidence type="ECO:0000256" key="9">
    <source>
        <dbReference type="ARBA" id="ARBA00023128"/>
    </source>
</evidence>
<evidence type="ECO:0000256" key="8">
    <source>
        <dbReference type="ARBA" id="ARBA00022982"/>
    </source>
</evidence>
<keyword evidence="7" id="KW-0999">Mitochondrion inner membrane</keyword>
<evidence type="ECO:0000256" key="1">
    <source>
        <dbReference type="ARBA" id="ARBA00003195"/>
    </source>
</evidence>
<evidence type="ECO:0000256" key="5">
    <source>
        <dbReference type="ARBA" id="ARBA00022448"/>
    </source>
</evidence>
<comment type="function">
    <text evidence="1">Accessory subunit of the mitochondrial membrane respiratory chain NADH dehydrogenase (Complex I), that is believed not to be involved in catalysis. Complex I functions in the transfer of electrons from NADH to the respiratory chain. The immediate electron acceptor for the enzyme is believed to be ubiquinone.</text>
</comment>
<evidence type="ECO:0000256" key="11">
    <source>
        <dbReference type="ARBA" id="ARBA00023157"/>
    </source>
</evidence>
<evidence type="ECO:0000313" key="13">
    <source>
        <dbReference type="EMBL" id="CAC5413093.1"/>
    </source>
</evidence>
<reference evidence="13 14" key="1">
    <citation type="submission" date="2020-06" db="EMBL/GenBank/DDBJ databases">
        <authorList>
            <person name="Li R."/>
            <person name="Bekaert M."/>
        </authorList>
    </citation>
    <scope>NUCLEOTIDE SEQUENCE [LARGE SCALE GENOMIC DNA]</scope>
    <source>
        <strain evidence="14">wild</strain>
    </source>
</reference>
<dbReference type="OrthoDB" id="9992197at2759"/>
<evidence type="ECO:0000256" key="6">
    <source>
        <dbReference type="ARBA" id="ARBA00022660"/>
    </source>
</evidence>
<keyword evidence="10" id="KW-0472">Membrane</keyword>
<keyword evidence="14" id="KW-1185">Reference proteome</keyword>
<comment type="similarity">
    <text evidence="4">Belongs to the complex I NDUFS5 subunit family.</text>
</comment>
<keyword evidence="11 12" id="KW-1015">Disulfide bond</keyword>
<dbReference type="AlphaFoldDB" id="A0A6J8DZB1"/>
<dbReference type="InterPro" id="IPR019342">
    <property type="entry name" value="NADH_UbQ_OxRdtase_FeS-su5"/>
</dbReference>
<accession>A0A6J8DZB1</accession>
<evidence type="ECO:0000313" key="14">
    <source>
        <dbReference type="Proteomes" id="UP000507470"/>
    </source>
</evidence>
<name>A0A6J8DZB1_MYTCO</name>